<keyword evidence="4" id="KW-0560">Oxidoreductase</keyword>
<dbReference type="GO" id="GO:0009820">
    <property type="term" value="P:alkaloid metabolic process"/>
    <property type="evidence" value="ECO:0007669"/>
    <property type="project" value="UniProtKB-KW"/>
</dbReference>
<accession>A0AAD7C1K3</accession>
<dbReference type="InterPro" id="IPR019901">
    <property type="entry name" value="Ergot_alkaloid_biosynthesis"/>
</dbReference>
<proteinExistence type="inferred from homology"/>
<comment type="caution">
    <text evidence="5">The sequence shown here is derived from an EMBL/GenBank/DDBJ whole genome shotgun (WGS) entry which is preliminary data.</text>
</comment>
<gene>
    <name evidence="5" type="ORF">FB45DRAFT_788769</name>
</gene>
<evidence type="ECO:0000256" key="4">
    <source>
        <dbReference type="ARBA" id="ARBA00023002"/>
    </source>
</evidence>
<dbReference type="NCBIfam" id="TIGR03649">
    <property type="entry name" value="ergot_EASG"/>
    <property type="match status" value="1"/>
</dbReference>
<dbReference type="PANTHER" id="PTHR43162:SF1">
    <property type="entry name" value="PRESTALK A DIFFERENTIATION PROTEIN A"/>
    <property type="match status" value="1"/>
</dbReference>
<dbReference type="Gene3D" id="3.40.50.720">
    <property type="entry name" value="NAD(P)-binding Rossmann-like Domain"/>
    <property type="match status" value="1"/>
</dbReference>
<dbReference type="Gene3D" id="3.90.25.10">
    <property type="entry name" value="UDP-galactose 4-epimerase, domain 1"/>
    <property type="match status" value="1"/>
</dbReference>
<reference evidence="5" key="1">
    <citation type="submission" date="2023-03" db="EMBL/GenBank/DDBJ databases">
        <title>Massive genome expansion in bonnet fungi (Mycena s.s.) driven by repeated elements and novel gene families across ecological guilds.</title>
        <authorList>
            <consortium name="Lawrence Berkeley National Laboratory"/>
            <person name="Harder C.B."/>
            <person name="Miyauchi S."/>
            <person name="Viragh M."/>
            <person name="Kuo A."/>
            <person name="Thoen E."/>
            <person name="Andreopoulos B."/>
            <person name="Lu D."/>
            <person name="Skrede I."/>
            <person name="Drula E."/>
            <person name="Henrissat B."/>
            <person name="Morin E."/>
            <person name="Kohler A."/>
            <person name="Barry K."/>
            <person name="LaButti K."/>
            <person name="Morin E."/>
            <person name="Salamov A."/>
            <person name="Lipzen A."/>
            <person name="Mereny Z."/>
            <person name="Hegedus B."/>
            <person name="Baldrian P."/>
            <person name="Stursova M."/>
            <person name="Weitz H."/>
            <person name="Taylor A."/>
            <person name="Grigoriev I.V."/>
            <person name="Nagy L.G."/>
            <person name="Martin F."/>
            <person name="Kauserud H."/>
        </authorList>
    </citation>
    <scope>NUCLEOTIDE SEQUENCE</scope>
    <source>
        <strain evidence="5">9284</strain>
    </source>
</reference>
<dbReference type="InterPro" id="IPR051604">
    <property type="entry name" value="Ergot_Alk_Oxidoreductase"/>
</dbReference>
<evidence type="ECO:0000256" key="2">
    <source>
        <dbReference type="ARBA" id="ARBA00005372"/>
    </source>
</evidence>
<comment type="similarity">
    <text evidence="2">Belongs to the fgaFS/easG family.</text>
</comment>
<dbReference type="Proteomes" id="UP001221142">
    <property type="component" value="Unassembled WGS sequence"/>
</dbReference>
<dbReference type="EMBL" id="JARKIF010000006">
    <property type="protein sequence ID" value="KAJ7636665.1"/>
    <property type="molecule type" value="Genomic_DNA"/>
</dbReference>
<evidence type="ECO:0000256" key="3">
    <source>
        <dbReference type="ARBA" id="ARBA00022589"/>
    </source>
</evidence>
<protein>
    <recommendedName>
        <fullName evidence="7">Agroclavine dehydrogenase</fullName>
    </recommendedName>
</protein>
<keyword evidence="3" id="KW-0017">Alkaloid metabolism</keyword>
<dbReference type="PANTHER" id="PTHR43162">
    <property type="match status" value="1"/>
</dbReference>
<evidence type="ECO:0000313" key="5">
    <source>
        <dbReference type="EMBL" id="KAJ7636665.1"/>
    </source>
</evidence>
<evidence type="ECO:0000313" key="6">
    <source>
        <dbReference type="Proteomes" id="UP001221142"/>
    </source>
</evidence>
<feature type="non-terminal residue" evidence="5">
    <location>
        <position position="1"/>
    </location>
</feature>
<dbReference type="InterPro" id="IPR036291">
    <property type="entry name" value="NAD(P)-bd_dom_sf"/>
</dbReference>
<dbReference type="GO" id="GO:0016491">
    <property type="term" value="F:oxidoreductase activity"/>
    <property type="evidence" value="ECO:0007669"/>
    <property type="project" value="UniProtKB-KW"/>
</dbReference>
<dbReference type="AlphaFoldDB" id="A0AAD7C1K3"/>
<dbReference type="SUPFAM" id="SSF51735">
    <property type="entry name" value="NAD(P)-binding Rossmann-fold domains"/>
    <property type="match status" value="1"/>
</dbReference>
<sequence>MTILLTGATGKTATPLAKLLLASNHPLLLATRSGRVPAPFTGVPFDWFDSTTHRNPFDAATANGSPIDRVYLVAPSTPDTLGVMRPFIELARDKGVRRFVLLSAGILEPGGEAMGKVHEYLSELPGVEFCALRPSWFFDNWTTQYADRIKSHDDIVGAAKDGKIGWVSPQDIADVAFKALVDDKIQHDNPIIVGPELFTYDQIAAMLSEIVGRDIKHTRLSDDEFTQACVERGMPLEYARIMVALDGFISLGAEERLFEKADVVGKRRLRDFLETNQQVFIK</sequence>
<comment type="pathway">
    <text evidence="1">Alkaloid biosynthesis; ergot alkaloid biosynthesis.</text>
</comment>
<evidence type="ECO:0008006" key="7">
    <source>
        <dbReference type="Google" id="ProtNLM"/>
    </source>
</evidence>
<name>A0AAD7C1K3_9AGAR</name>
<organism evidence="5 6">
    <name type="scientific">Roridomyces roridus</name>
    <dbReference type="NCBI Taxonomy" id="1738132"/>
    <lineage>
        <taxon>Eukaryota</taxon>
        <taxon>Fungi</taxon>
        <taxon>Dikarya</taxon>
        <taxon>Basidiomycota</taxon>
        <taxon>Agaricomycotina</taxon>
        <taxon>Agaricomycetes</taxon>
        <taxon>Agaricomycetidae</taxon>
        <taxon>Agaricales</taxon>
        <taxon>Marasmiineae</taxon>
        <taxon>Mycenaceae</taxon>
        <taxon>Roridomyces</taxon>
    </lineage>
</organism>
<keyword evidence="6" id="KW-1185">Reference proteome</keyword>
<evidence type="ECO:0000256" key="1">
    <source>
        <dbReference type="ARBA" id="ARBA00005107"/>
    </source>
</evidence>